<proteinExistence type="inferred from homology"/>
<reference evidence="9" key="1">
    <citation type="submission" date="2016-10" db="EMBL/GenBank/DDBJ databases">
        <authorList>
            <person name="Varghese N."/>
            <person name="Submissions S."/>
        </authorList>
    </citation>
    <scope>NUCLEOTIDE SEQUENCE [LARGE SCALE GENOMIC DNA]</scope>
    <source>
        <strain evidence="9">XBD2006</strain>
    </source>
</reference>
<dbReference type="PANTHER" id="PTHR37307:SF1">
    <property type="entry name" value="CELL DIVISION PROTEIN WHIA-RELATED"/>
    <property type="match status" value="1"/>
</dbReference>
<keyword evidence="1 4" id="KW-0132">Cell division</keyword>
<dbReference type="InterPro" id="IPR027434">
    <property type="entry name" value="Homing_endonucl"/>
</dbReference>
<name>A0A1G5E470_9FIRM</name>
<dbReference type="InterPro" id="IPR003802">
    <property type="entry name" value="Sporulation_regulator_WhiA"/>
</dbReference>
<comment type="similarity">
    <text evidence="4">Belongs to the WhiA family.</text>
</comment>
<dbReference type="SUPFAM" id="SSF55608">
    <property type="entry name" value="Homing endonucleases"/>
    <property type="match status" value="1"/>
</dbReference>
<dbReference type="GO" id="GO:0051301">
    <property type="term" value="P:cell division"/>
    <property type="evidence" value="ECO:0007669"/>
    <property type="project" value="UniProtKB-UniRule"/>
</dbReference>
<organism evidence="8 9">
    <name type="scientific">Butyrivibrio hungatei</name>
    <dbReference type="NCBI Taxonomy" id="185008"/>
    <lineage>
        <taxon>Bacteria</taxon>
        <taxon>Bacillati</taxon>
        <taxon>Bacillota</taxon>
        <taxon>Clostridia</taxon>
        <taxon>Lachnospirales</taxon>
        <taxon>Lachnospiraceae</taxon>
        <taxon>Butyrivibrio</taxon>
    </lineage>
</organism>
<dbReference type="NCBIfam" id="TIGR00647">
    <property type="entry name" value="DNA_bind_WhiA"/>
    <property type="match status" value="1"/>
</dbReference>
<dbReference type="PANTHER" id="PTHR37307">
    <property type="entry name" value="CELL DIVISION PROTEIN WHIA-RELATED"/>
    <property type="match status" value="1"/>
</dbReference>
<accession>A0A1G5E470</accession>
<evidence type="ECO:0000313" key="9">
    <source>
        <dbReference type="Proteomes" id="UP000183047"/>
    </source>
</evidence>
<dbReference type="RefSeq" id="WP_026668420.1">
    <property type="nucleotide sequence ID" value="NZ_FMUR01000010.1"/>
</dbReference>
<evidence type="ECO:0000256" key="1">
    <source>
        <dbReference type="ARBA" id="ARBA00022618"/>
    </source>
</evidence>
<gene>
    <name evidence="4" type="primary">whiA</name>
    <name evidence="8" type="ORF">SAMN02910451_01773</name>
</gene>
<dbReference type="STRING" id="185008.bhn_I0116"/>
<dbReference type="AlphaFoldDB" id="A0A1G5E470"/>
<comment type="function">
    <text evidence="4">Involved in cell division and chromosome segregation.</text>
</comment>
<dbReference type="GO" id="GO:0043937">
    <property type="term" value="P:regulation of sporulation"/>
    <property type="evidence" value="ECO:0007669"/>
    <property type="project" value="InterPro"/>
</dbReference>
<sequence length="313" mass="35592">MSFSSDVKEELAKRIGASRHCRLAEIAAIVNSTGYIELKNGKPIMLYLQPDNEAVIRKFFTLIKKAFNIGTSFLEESPDIKVNGRVYRPVLGEGELLESCLKAIRVIDGDGNLRPFEEGVSPLITGKSCCKRAFIRDSFLCIGSISDPNKGYHLEFVCDYENQALRLQEIIESFDIEARIVRRKKYFVLYVKEGSGIVDLLNIMEAPISLMNLENLRIVKEMRNSINRRVNCEVANITKTVNAATKQIEDITYIRDFYGFNRLQESLREMAEVRLEHPDATLLELGKYLDPPVGKSGVNHRLRKLSELADKLR</sequence>
<evidence type="ECO:0000256" key="2">
    <source>
        <dbReference type="ARBA" id="ARBA00023125"/>
    </source>
</evidence>
<dbReference type="EMBL" id="FMUR01000010">
    <property type="protein sequence ID" value="SCY21675.1"/>
    <property type="molecule type" value="Genomic_DNA"/>
</dbReference>
<keyword evidence="2 4" id="KW-0238">DNA-binding</keyword>
<evidence type="ECO:0000259" key="7">
    <source>
        <dbReference type="Pfam" id="PF14527"/>
    </source>
</evidence>
<keyword evidence="9" id="KW-1185">Reference proteome</keyword>
<dbReference type="InterPro" id="IPR023054">
    <property type="entry name" value="Sporulation_regulator_WhiA_C"/>
</dbReference>
<evidence type="ECO:0000256" key="4">
    <source>
        <dbReference type="HAMAP-Rule" id="MF_01420"/>
    </source>
</evidence>
<dbReference type="OrthoDB" id="401278at2"/>
<dbReference type="InterPro" id="IPR018478">
    <property type="entry name" value="Sporu_reg_WhiA_N_dom"/>
</dbReference>
<feature type="domain" description="WhiA LAGLIDADG-like" evidence="7">
    <location>
        <begin position="132"/>
        <end position="223"/>
    </location>
</feature>
<dbReference type="Gene3D" id="3.10.28.10">
    <property type="entry name" value="Homing endonucleases"/>
    <property type="match status" value="1"/>
</dbReference>
<feature type="domain" description="Sporulation regulator WhiA C-terminal" evidence="5">
    <location>
        <begin position="226"/>
        <end position="309"/>
    </location>
</feature>
<evidence type="ECO:0000256" key="3">
    <source>
        <dbReference type="ARBA" id="ARBA00023306"/>
    </source>
</evidence>
<dbReference type="InterPro" id="IPR039518">
    <property type="entry name" value="WhiA_LAGLIDADG_dom"/>
</dbReference>
<feature type="domain" description="Sporulation transcription regulator WhiA N-terminal" evidence="6">
    <location>
        <begin position="19"/>
        <end position="77"/>
    </location>
</feature>
<dbReference type="Pfam" id="PF14527">
    <property type="entry name" value="LAGLIDADG_WhiA"/>
    <property type="match status" value="1"/>
</dbReference>
<evidence type="ECO:0000259" key="6">
    <source>
        <dbReference type="Pfam" id="PF10298"/>
    </source>
</evidence>
<dbReference type="Pfam" id="PF10298">
    <property type="entry name" value="WhiA_N"/>
    <property type="match status" value="1"/>
</dbReference>
<evidence type="ECO:0000259" key="5">
    <source>
        <dbReference type="Pfam" id="PF02650"/>
    </source>
</evidence>
<keyword evidence="3 4" id="KW-0131">Cell cycle</keyword>
<dbReference type="HAMAP" id="MF_01420">
    <property type="entry name" value="HTH_type_WhiA"/>
    <property type="match status" value="1"/>
</dbReference>
<dbReference type="Proteomes" id="UP000183047">
    <property type="component" value="Unassembled WGS sequence"/>
</dbReference>
<dbReference type="GO" id="GO:0003677">
    <property type="term" value="F:DNA binding"/>
    <property type="evidence" value="ECO:0007669"/>
    <property type="project" value="UniProtKB-UniRule"/>
</dbReference>
<dbReference type="Pfam" id="PF02650">
    <property type="entry name" value="HTH_WhiA"/>
    <property type="match status" value="1"/>
</dbReference>
<evidence type="ECO:0000313" key="8">
    <source>
        <dbReference type="EMBL" id="SCY21675.1"/>
    </source>
</evidence>
<protein>
    <recommendedName>
        <fullName evidence="4">Probable cell division protein WhiA</fullName>
    </recommendedName>
</protein>